<dbReference type="STRING" id="120956.SAMN05421791_10518"/>
<evidence type="ECO:0000313" key="4">
    <source>
        <dbReference type="EMBL" id="SDG31032.1"/>
    </source>
</evidence>
<dbReference type="InterPro" id="IPR028098">
    <property type="entry name" value="Glyco_trans_4-like_N"/>
</dbReference>
<sequence>MRVLLYSGNLEQIKRSGLGKAIQHQQKALEYIGIDYTMNPNEAFDLLHINTYFPKSYLLAAKCRKKGIPVVYHAHSTKEDFENSFRFSNLLAPSFKQWLLTCYRLGDIIITPTPYSKRLLENYGLDQPIYAVSNGIDLSKFQITNKQTIIRNFRDKYGYQACDFVVMGIGLYLKRKGILDFVELAKRLPHIQFIWFGYLDLRYVPDEIKTAVTTKLPNLKFAGYVPNEDIRAGLLASNLYIFPTFEETEGIPAIEACAMKTDFIVRDIPVFDGWLEDGVNVHKAKNLEEFQQKIQRAYEGQLPSLVEPAYQIAVDRDLPQIGQQLLAIYQEAQKIK</sequence>
<dbReference type="Gene3D" id="3.40.50.2000">
    <property type="entry name" value="Glycogen Phosphorylase B"/>
    <property type="match status" value="2"/>
</dbReference>
<dbReference type="InterPro" id="IPR001296">
    <property type="entry name" value="Glyco_trans_1"/>
</dbReference>
<dbReference type="Proteomes" id="UP000199708">
    <property type="component" value="Unassembled WGS sequence"/>
</dbReference>
<organism evidence="4 5">
    <name type="scientific">Facklamia miroungae</name>
    <dbReference type="NCBI Taxonomy" id="120956"/>
    <lineage>
        <taxon>Bacteria</taxon>
        <taxon>Bacillati</taxon>
        <taxon>Bacillota</taxon>
        <taxon>Bacilli</taxon>
        <taxon>Lactobacillales</taxon>
        <taxon>Aerococcaceae</taxon>
        <taxon>Facklamia</taxon>
    </lineage>
</organism>
<dbReference type="SUPFAM" id="SSF53756">
    <property type="entry name" value="UDP-Glycosyltransferase/glycogen phosphorylase"/>
    <property type="match status" value="1"/>
</dbReference>
<keyword evidence="1 4" id="KW-0808">Transferase</keyword>
<evidence type="ECO:0000256" key="1">
    <source>
        <dbReference type="ARBA" id="ARBA00022679"/>
    </source>
</evidence>
<dbReference type="PANTHER" id="PTHR46401:SF2">
    <property type="entry name" value="GLYCOSYLTRANSFERASE WBBK-RELATED"/>
    <property type="match status" value="1"/>
</dbReference>
<proteinExistence type="predicted"/>
<name>A0A1G7T7I3_9LACT</name>
<reference evidence="4 5" key="1">
    <citation type="submission" date="2016-10" db="EMBL/GenBank/DDBJ databases">
        <authorList>
            <person name="de Groot N.N."/>
        </authorList>
    </citation>
    <scope>NUCLEOTIDE SEQUENCE [LARGE SCALE GENOMIC DNA]</scope>
    <source>
        <strain evidence="4 5">ATCC BAA-466</strain>
    </source>
</reference>
<keyword evidence="5" id="KW-1185">Reference proteome</keyword>
<evidence type="ECO:0000259" key="3">
    <source>
        <dbReference type="Pfam" id="PF13439"/>
    </source>
</evidence>
<evidence type="ECO:0000313" key="5">
    <source>
        <dbReference type="Proteomes" id="UP000199708"/>
    </source>
</evidence>
<dbReference type="EMBL" id="FNCK01000005">
    <property type="protein sequence ID" value="SDG31032.1"/>
    <property type="molecule type" value="Genomic_DNA"/>
</dbReference>
<feature type="domain" description="Glycosyl transferase family 1" evidence="2">
    <location>
        <begin position="155"/>
        <end position="301"/>
    </location>
</feature>
<evidence type="ECO:0000259" key="2">
    <source>
        <dbReference type="Pfam" id="PF00534"/>
    </source>
</evidence>
<feature type="domain" description="Glycosyltransferase subfamily 4-like N-terminal" evidence="3">
    <location>
        <begin position="42"/>
        <end position="139"/>
    </location>
</feature>
<dbReference type="AlphaFoldDB" id="A0A1G7T7I3"/>
<dbReference type="OrthoDB" id="9802525at2"/>
<protein>
    <submittedName>
        <fullName evidence="4">1,2-diacylglycerol-3-alpha-glucose alpha-1,2-glucosyltransferase</fullName>
    </submittedName>
</protein>
<accession>A0A1G7T7I3</accession>
<dbReference type="PANTHER" id="PTHR46401">
    <property type="entry name" value="GLYCOSYLTRANSFERASE WBBK-RELATED"/>
    <property type="match status" value="1"/>
</dbReference>
<dbReference type="GO" id="GO:0016757">
    <property type="term" value="F:glycosyltransferase activity"/>
    <property type="evidence" value="ECO:0007669"/>
    <property type="project" value="InterPro"/>
</dbReference>
<dbReference type="Pfam" id="PF00534">
    <property type="entry name" value="Glycos_transf_1"/>
    <property type="match status" value="1"/>
</dbReference>
<gene>
    <name evidence="4" type="ORF">SAMN05421791_10518</name>
</gene>
<dbReference type="RefSeq" id="WP_090289935.1">
    <property type="nucleotide sequence ID" value="NZ_FNCK01000005.1"/>
</dbReference>
<dbReference type="GO" id="GO:0009103">
    <property type="term" value="P:lipopolysaccharide biosynthetic process"/>
    <property type="evidence" value="ECO:0007669"/>
    <property type="project" value="TreeGrafter"/>
</dbReference>
<dbReference type="Pfam" id="PF13439">
    <property type="entry name" value="Glyco_transf_4"/>
    <property type="match status" value="1"/>
</dbReference>